<accession>A0ABQ9P859</accession>
<dbReference type="Proteomes" id="UP001172684">
    <property type="component" value="Unassembled WGS sequence"/>
</dbReference>
<gene>
    <name evidence="2" type="ORF">H2201_000894</name>
</gene>
<feature type="compositionally biased region" description="Polar residues" evidence="1">
    <location>
        <begin position="73"/>
        <end position="90"/>
    </location>
</feature>
<organism evidence="2 3">
    <name type="scientific">Coniosporium apollinis</name>
    <dbReference type="NCBI Taxonomy" id="61459"/>
    <lineage>
        <taxon>Eukaryota</taxon>
        <taxon>Fungi</taxon>
        <taxon>Dikarya</taxon>
        <taxon>Ascomycota</taxon>
        <taxon>Pezizomycotina</taxon>
        <taxon>Dothideomycetes</taxon>
        <taxon>Dothideomycetes incertae sedis</taxon>
        <taxon>Coniosporium</taxon>
    </lineage>
</organism>
<evidence type="ECO:0000256" key="1">
    <source>
        <dbReference type="SAM" id="MobiDB-lite"/>
    </source>
</evidence>
<dbReference type="EMBL" id="JAPDRL010000004">
    <property type="protein sequence ID" value="KAJ9669068.1"/>
    <property type="molecule type" value="Genomic_DNA"/>
</dbReference>
<evidence type="ECO:0000313" key="3">
    <source>
        <dbReference type="Proteomes" id="UP001172684"/>
    </source>
</evidence>
<sequence>MSGIHPHGSGIAQLSSSSAVSRKEHVQNLEGDGLLQPEMSKIDSAESLNNPSGQDAVNGITGHVRLRTKGHQRTSTPTQDHASARSTSPRPINPVISIATTALSTYLKAVFMCLLATWLAVREIWCEARDYIVKEKRGNDNFQQTIEFITVNPEKHTEEIRRSAAVQLDCAWRDDVISRKFVTEVIPHMKCEYFKDGPQQIARAYNQTSIDACGTIKLQWRPASSDGHESPYWIPAKTYTTIFYVSEQHDVDADVIIGSRTINEHGLSVPRSFMATPRVLRPEAPKHSQYPVSLTAITSNAADTSEQILS</sequence>
<keyword evidence="3" id="KW-1185">Reference proteome</keyword>
<name>A0ABQ9P859_9PEZI</name>
<protein>
    <submittedName>
        <fullName evidence="2">Uncharacterized protein</fullName>
    </submittedName>
</protein>
<feature type="region of interest" description="Disordered" evidence="1">
    <location>
        <begin position="67"/>
        <end position="91"/>
    </location>
</feature>
<comment type="caution">
    <text evidence="2">The sequence shown here is derived from an EMBL/GenBank/DDBJ whole genome shotgun (WGS) entry which is preliminary data.</text>
</comment>
<reference evidence="2" key="1">
    <citation type="submission" date="2022-10" db="EMBL/GenBank/DDBJ databases">
        <title>Culturing micro-colonial fungi from biological soil crusts in the Mojave desert and describing Neophaeococcomyces mojavensis, and introducing the new genera and species Taxawa tesnikishii.</title>
        <authorList>
            <person name="Kurbessoian T."/>
            <person name="Stajich J.E."/>
        </authorList>
    </citation>
    <scope>NUCLEOTIDE SEQUENCE</scope>
    <source>
        <strain evidence="2">TK_1</strain>
    </source>
</reference>
<evidence type="ECO:0000313" key="2">
    <source>
        <dbReference type="EMBL" id="KAJ9669068.1"/>
    </source>
</evidence>
<feature type="region of interest" description="Disordered" evidence="1">
    <location>
        <begin position="1"/>
        <end position="25"/>
    </location>
</feature>
<proteinExistence type="predicted"/>